<sequence length="1633" mass="184459">MRRIRAWGQDSSERKHETPEHSDSKEKRSIKDRLRTKFSSRHYDDDEIPKRTGGERSSCLEPVHHGHVPSRPGSASDRVETPRANSASLRESTKTLEELVMKNLWQVALEELREKEGRLVAAYEQDLAEVSNKNRSGDKQVHQQLVREALQRLEDGQLVIPRRCRHSAIGNHVQRIVQIVLSVKDVISQAVSAEPHASLAWAGVLVVLPLLLKPFTQLEEAANGIEFISRLLIRYQIIQGSHLQVFIVPPVQSESMTSVDSFCSSIREQTIALYTQVLEYQIRLARQFSRSGLFQGIRDLVTADDWLGMTTKIKQTDGSIHTMLAEWSQKTILHIDKTVSSLQEKMDESLSLSCGIKQDMNIHRNETLLKSITCVTGAAYGFYDQDKGTCLEGTQVAVLEKIQNWSIGPEEKPILWLQGMAGTGKSTIARTAAASFRNGTSLTNHGALPDNVCLGGSFFFDHKKQDCKDPRNLFPTLARQLVEVIPEIQESVCAAISNHHDIQQRTLRDQWRYLIWEPLSMLQSDLRDTVIVVIDALDECEVKANNCENDVEVILGLLSQIQKLHLVRIRVLITSRPEADMQRHSRSLSKDIHDQTLEKVKLVNDTDDREDDITRLVKHEMIAIKKSHPRLPADWPGTQSLRQLVVQTEGLFIYATTVCRFLRGATEQTIQRRLETILGNKFDGNSKGNNLDEMYTRILEIILTGEADNDAEMSSLFKQVVGCIIVLSQPMSLIDLGHLIPCNIHDIEWALEQLRSVIEVPQDSHQHIQLVHLSFRDYLLDHSRCKNDLFYLEEKERNHVVFAYCLDLMTRYLRRDICCLREPGIELSQINLESSENKKRFPDSVRYACIYWVEHLERSGDASSADEARTLDFLQAHFTHWLEAMCLMEMMPHVIKIFRVLTSMNMSERMGKFLFDARKFTSNFRMHIEKMPLQIYISALTCAPQNSIIRNLFGKEIPAWITQLSVAQSDWDAYSHSLPILAWVRSVEFSPDNKLLVVISSFKIWLFETATWTCVLEINGADSSPLKIIFSPNSTSLAVIFEHGNARLWHVCDRKWMDLEAQLERIVGIQFSGDGRELVCLLDDNTMTIANGQTGNILAKLSHGVTAFRLLQTNLAVSDDGRFIAIVDNTSHVNVFDQNRGSVVYNYYAVHGINMRSMSFSRDGRHLLSASSDGYVKLWDSKNNEHYEINTGYSILQAVFLADTAAVAIAHEDLTVSRWTWMTMKTERQGIEWPLEDISAYGNCEFFFHQSGPVATCMMGNGDDGVWKNIRTTCAQIKHKSPYVTAIAISPNGRLIASRRLESVSIWEVSAREVQSQSADDGTVFSVEVSPEGNTVAWSSSNGVRLWKAYAEEYTEIQFGTPAFTGIRRRPHFSADGRMLILFSNDGQIRLLDVTTGQLLASIQLSNAEYLGIDLSRDKTLLALAWKKIGERGLYVQITLWDLAKNQAFREFKVDMRTPWEPMDVVISPNGSTIAVSTIGNIRVYTSAGTIIHTLKDEGSFSRLAFSANGELIASADRKITIWNTATIQKLKEIPCPGGISWISFTDEDRFLSTSQGRFSIASILSNDDDVDGSGSGLYCRDLYIMNGRKTILALNPELTASTPSVRGNKIALVFPPDRVGIFEIDTEVDQVL</sequence>
<keyword evidence="1 3" id="KW-0853">WD repeat</keyword>
<evidence type="ECO:0000259" key="6">
    <source>
        <dbReference type="Pfam" id="PF24883"/>
    </source>
</evidence>
<dbReference type="InterPro" id="IPR015943">
    <property type="entry name" value="WD40/YVTN_repeat-like_dom_sf"/>
</dbReference>
<feature type="domain" description="Nephrocystin 3-like N-terminal" evidence="6">
    <location>
        <begin position="400"/>
        <end position="576"/>
    </location>
</feature>
<feature type="domain" description="NWD NACHT-NTPase N-terminal" evidence="5">
    <location>
        <begin position="103"/>
        <end position="320"/>
    </location>
</feature>
<dbReference type="Pfam" id="PF00400">
    <property type="entry name" value="WD40"/>
    <property type="match status" value="2"/>
</dbReference>
<dbReference type="VEuPathDB" id="FungiDB:BO72DRAFT_524678"/>
<dbReference type="RefSeq" id="XP_040805238.1">
    <property type="nucleotide sequence ID" value="XM_040949896.1"/>
</dbReference>
<dbReference type="Proteomes" id="UP000249789">
    <property type="component" value="Unassembled WGS sequence"/>
</dbReference>
<organism evidence="7 8">
    <name type="scientific">Aspergillus fijiensis CBS 313.89</name>
    <dbReference type="NCBI Taxonomy" id="1448319"/>
    <lineage>
        <taxon>Eukaryota</taxon>
        <taxon>Fungi</taxon>
        <taxon>Dikarya</taxon>
        <taxon>Ascomycota</taxon>
        <taxon>Pezizomycotina</taxon>
        <taxon>Eurotiomycetes</taxon>
        <taxon>Eurotiomycetidae</taxon>
        <taxon>Eurotiales</taxon>
        <taxon>Aspergillaceae</taxon>
        <taxon>Aspergillus</taxon>
    </lineage>
</organism>
<dbReference type="PANTHER" id="PTHR10039:SF17">
    <property type="entry name" value="FUNGAL STAND N-TERMINAL GOODBYE DOMAIN-CONTAINING PROTEIN-RELATED"/>
    <property type="match status" value="1"/>
</dbReference>
<dbReference type="EMBL" id="KZ824626">
    <property type="protein sequence ID" value="RAK81228.1"/>
    <property type="molecule type" value="Genomic_DNA"/>
</dbReference>
<accession>A0A8G1W304</accession>
<dbReference type="PROSITE" id="PS00678">
    <property type="entry name" value="WD_REPEATS_1"/>
    <property type="match status" value="1"/>
</dbReference>
<feature type="repeat" description="WD" evidence="3">
    <location>
        <begin position="1148"/>
        <end position="1189"/>
    </location>
</feature>
<dbReference type="InterPro" id="IPR027417">
    <property type="entry name" value="P-loop_NTPase"/>
</dbReference>
<dbReference type="Pfam" id="PF17100">
    <property type="entry name" value="NACHT_N"/>
    <property type="match status" value="1"/>
</dbReference>
<dbReference type="PROSITE" id="PS50082">
    <property type="entry name" value="WD_REPEATS_2"/>
    <property type="match status" value="1"/>
</dbReference>
<dbReference type="InterPro" id="IPR056884">
    <property type="entry name" value="NPHP3-like_N"/>
</dbReference>
<dbReference type="GeneID" id="63867231"/>
<dbReference type="InterPro" id="IPR019775">
    <property type="entry name" value="WD40_repeat_CS"/>
</dbReference>
<dbReference type="SUPFAM" id="SSF50978">
    <property type="entry name" value="WD40 repeat-like"/>
    <property type="match status" value="1"/>
</dbReference>
<feature type="region of interest" description="Disordered" evidence="4">
    <location>
        <begin position="1"/>
        <end position="89"/>
    </location>
</feature>
<reference evidence="7 8" key="1">
    <citation type="submission" date="2018-02" db="EMBL/GenBank/DDBJ databases">
        <title>The genomes of Aspergillus section Nigri reveals drivers in fungal speciation.</title>
        <authorList>
            <consortium name="DOE Joint Genome Institute"/>
            <person name="Vesth T.C."/>
            <person name="Nybo J."/>
            <person name="Theobald S."/>
            <person name="Brandl J."/>
            <person name="Frisvad J.C."/>
            <person name="Nielsen K.F."/>
            <person name="Lyhne E.K."/>
            <person name="Kogle M.E."/>
            <person name="Kuo A."/>
            <person name="Riley R."/>
            <person name="Clum A."/>
            <person name="Nolan M."/>
            <person name="Lipzen A."/>
            <person name="Salamov A."/>
            <person name="Henrissat B."/>
            <person name="Wiebenga A."/>
            <person name="De vries R.P."/>
            <person name="Grigoriev I.V."/>
            <person name="Mortensen U.H."/>
            <person name="Andersen M.R."/>
            <person name="Baker S.E."/>
        </authorList>
    </citation>
    <scope>NUCLEOTIDE SEQUENCE [LARGE SCALE GENOMIC DNA]</scope>
    <source>
        <strain evidence="7 8">CBS 313.89</strain>
    </source>
</reference>
<dbReference type="Gene3D" id="2.130.10.10">
    <property type="entry name" value="YVTN repeat-like/Quinoprotein amine dehydrogenase"/>
    <property type="match status" value="4"/>
</dbReference>
<evidence type="ECO:0000256" key="3">
    <source>
        <dbReference type="PROSITE-ProRule" id="PRU00221"/>
    </source>
</evidence>
<protein>
    <submittedName>
        <fullName evidence="7">WD40 repeat-like protein</fullName>
    </submittedName>
</protein>
<dbReference type="SMART" id="SM00320">
    <property type="entry name" value="WD40"/>
    <property type="match status" value="8"/>
</dbReference>
<dbReference type="SUPFAM" id="SSF52540">
    <property type="entry name" value="P-loop containing nucleoside triphosphate hydrolases"/>
    <property type="match status" value="1"/>
</dbReference>
<evidence type="ECO:0000256" key="4">
    <source>
        <dbReference type="SAM" id="MobiDB-lite"/>
    </source>
</evidence>
<name>A0A8G1W304_9EURO</name>
<dbReference type="PANTHER" id="PTHR10039">
    <property type="entry name" value="AMELOGENIN"/>
    <property type="match status" value="1"/>
</dbReference>
<gene>
    <name evidence="7" type="ORF">BO72DRAFT_524678</name>
</gene>
<dbReference type="InterPro" id="IPR001680">
    <property type="entry name" value="WD40_rpt"/>
</dbReference>
<dbReference type="InterPro" id="IPR036322">
    <property type="entry name" value="WD40_repeat_dom_sf"/>
</dbReference>
<feature type="compositionally biased region" description="Basic and acidic residues" evidence="4">
    <location>
        <begin position="11"/>
        <end position="54"/>
    </location>
</feature>
<evidence type="ECO:0000313" key="8">
    <source>
        <dbReference type="Proteomes" id="UP000249789"/>
    </source>
</evidence>
<keyword evidence="2" id="KW-0677">Repeat</keyword>
<dbReference type="Pfam" id="PF24883">
    <property type="entry name" value="NPHP3_N"/>
    <property type="match status" value="1"/>
</dbReference>
<dbReference type="PROSITE" id="PS50294">
    <property type="entry name" value="WD_REPEATS_REGION"/>
    <property type="match status" value="1"/>
</dbReference>
<dbReference type="Gene3D" id="3.40.50.300">
    <property type="entry name" value="P-loop containing nucleotide triphosphate hydrolases"/>
    <property type="match status" value="1"/>
</dbReference>
<keyword evidence="8" id="KW-1185">Reference proteome</keyword>
<evidence type="ECO:0000313" key="7">
    <source>
        <dbReference type="EMBL" id="RAK81228.1"/>
    </source>
</evidence>
<dbReference type="InterPro" id="IPR031359">
    <property type="entry name" value="NACHT_N"/>
</dbReference>
<evidence type="ECO:0000256" key="2">
    <source>
        <dbReference type="ARBA" id="ARBA00022737"/>
    </source>
</evidence>
<evidence type="ECO:0000259" key="5">
    <source>
        <dbReference type="Pfam" id="PF17100"/>
    </source>
</evidence>
<dbReference type="OrthoDB" id="674604at2759"/>
<evidence type="ECO:0000256" key="1">
    <source>
        <dbReference type="ARBA" id="ARBA00022574"/>
    </source>
</evidence>
<proteinExistence type="predicted"/>
<dbReference type="SUPFAM" id="SSF50998">
    <property type="entry name" value="Quinoprotein alcohol dehydrogenase-like"/>
    <property type="match status" value="1"/>
</dbReference>
<dbReference type="InterPro" id="IPR011047">
    <property type="entry name" value="Quinoprotein_ADH-like_sf"/>
</dbReference>